<keyword evidence="1 6" id="KW-0645">Protease</keyword>
<keyword evidence="10" id="KW-1185">Reference proteome</keyword>
<dbReference type="CDD" id="cd09607">
    <property type="entry name" value="M3B_PepF"/>
    <property type="match status" value="1"/>
</dbReference>
<keyword evidence="2 6" id="KW-0479">Metal-binding</keyword>
<dbReference type="PANTHER" id="PTHR34217:SF1">
    <property type="entry name" value="CARBOXYPEPTIDASE 1"/>
    <property type="match status" value="1"/>
</dbReference>
<comment type="caution">
    <text evidence="9">The sequence shown here is derived from an EMBL/GenBank/DDBJ whole genome shotgun (WGS) entry which is preliminary data.</text>
</comment>
<evidence type="ECO:0000256" key="6">
    <source>
        <dbReference type="RuleBase" id="RU003435"/>
    </source>
</evidence>
<keyword evidence="3 6" id="KW-0378">Hydrolase</keyword>
<evidence type="ECO:0000256" key="1">
    <source>
        <dbReference type="ARBA" id="ARBA00022670"/>
    </source>
</evidence>
<dbReference type="SUPFAM" id="SSF55486">
    <property type="entry name" value="Metalloproteases ('zincins'), catalytic domain"/>
    <property type="match status" value="1"/>
</dbReference>
<evidence type="ECO:0000256" key="2">
    <source>
        <dbReference type="ARBA" id="ARBA00022723"/>
    </source>
</evidence>
<dbReference type="GO" id="GO:0004222">
    <property type="term" value="F:metalloendopeptidase activity"/>
    <property type="evidence" value="ECO:0007669"/>
    <property type="project" value="InterPro"/>
</dbReference>
<comment type="similarity">
    <text evidence="6">Belongs to the peptidase M3 family.</text>
</comment>
<dbReference type="Pfam" id="PF08439">
    <property type="entry name" value="Peptidase_M3_N"/>
    <property type="match status" value="1"/>
</dbReference>
<dbReference type="InterPro" id="IPR001567">
    <property type="entry name" value="Pept_M3A_M3B_dom"/>
</dbReference>
<evidence type="ECO:0000256" key="3">
    <source>
        <dbReference type="ARBA" id="ARBA00022801"/>
    </source>
</evidence>
<dbReference type="PANTHER" id="PTHR34217">
    <property type="entry name" value="METAL-DEPENDENT CARBOXYPEPTIDASE"/>
    <property type="match status" value="1"/>
</dbReference>
<dbReference type="InterPro" id="IPR001333">
    <property type="entry name" value="Peptidase_M32_Taq"/>
</dbReference>
<reference evidence="9" key="2">
    <citation type="submission" date="2020-09" db="EMBL/GenBank/DDBJ databases">
        <authorList>
            <person name="Sun Q."/>
            <person name="Ohkuma M."/>
        </authorList>
    </citation>
    <scope>NUCLEOTIDE SEQUENCE</scope>
    <source>
        <strain evidence="9">JCM 15325</strain>
    </source>
</reference>
<dbReference type="InterPro" id="IPR013647">
    <property type="entry name" value="OligopepF_N_dom"/>
</dbReference>
<dbReference type="Proteomes" id="UP000654670">
    <property type="component" value="Unassembled WGS sequence"/>
</dbReference>
<dbReference type="AlphaFoldDB" id="A0A917W5G2"/>
<proteinExistence type="inferred from homology"/>
<dbReference type="GO" id="GO:0006508">
    <property type="term" value="P:proteolysis"/>
    <property type="evidence" value="ECO:0007669"/>
    <property type="project" value="UniProtKB-KW"/>
</dbReference>
<accession>A0A917W5G2</accession>
<feature type="domain" description="Peptidase M3A/M3B catalytic" evidence="7">
    <location>
        <begin position="202"/>
        <end position="551"/>
    </location>
</feature>
<keyword evidence="4 6" id="KW-0862">Zinc</keyword>
<evidence type="ECO:0000313" key="9">
    <source>
        <dbReference type="EMBL" id="GGL64672.1"/>
    </source>
</evidence>
<dbReference type="InterPro" id="IPR034006">
    <property type="entry name" value="M3B_PepF_2"/>
</dbReference>
<comment type="cofactor">
    <cofactor evidence="6">
        <name>Zn(2+)</name>
        <dbReference type="ChEBI" id="CHEBI:29105"/>
    </cofactor>
    <text evidence="6">Binds 1 zinc ion.</text>
</comment>
<dbReference type="RefSeq" id="WP_188804982.1">
    <property type="nucleotide sequence ID" value="NZ_BMOK01000020.1"/>
</dbReference>
<keyword evidence="5 6" id="KW-0482">Metalloprotease</keyword>
<dbReference type="Gene3D" id="1.10.1370.20">
    <property type="entry name" value="Oligoendopeptidase f, C-terminal domain"/>
    <property type="match status" value="1"/>
</dbReference>
<evidence type="ECO:0000259" key="7">
    <source>
        <dbReference type="Pfam" id="PF01432"/>
    </source>
</evidence>
<evidence type="ECO:0000256" key="4">
    <source>
        <dbReference type="ARBA" id="ARBA00022833"/>
    </source>
</evidence>
<reference evidence="9" key="1">
    <citation type="journal article" date="2014" name="Int. J. Syst. Evol. Microbiol.">
        <title>Complete genome sequence of Corynebacterium casei LMG S-19264T (=DSM 44701T), isolated from a smear-ripened cheese.</title>
        <authorList>
            <consortium name="US DOE Joint Genome Institute (JGI-PGF)"/>
            <person name="Walter F."/>
            <person name="Albersmeier A."/>
            <person name="Kalinowski J."/>
            <person name="Ruckert C."/>
        </authorList>
    </citation>
    <scope>NUCLEOTIDE SEQUENCE</scope>
    <source>
        <strain evidence="9">JCM 15325</strain>
    </source>
</reference>
<evidence type="ECO:0000256" key="5">
    <source>
        <dbReference type="ARBA" id="ARBA00023049"/>
    </source>
</evidence>
<dbReference type="EMBL" id="BMOK01000020">
    <property type="protein sequence ID" value="GGL64672.1"/>
    <property type="molecule type" value="Genomic_DNA"/>
</dbReference>
<dbReference type="GO" id="GO:0004181">
    <property type="term" value="F:metallocarboxypeptidase activity"/>
    <property type="evidence" value="ECO:0007669"/>
    <property type="project" value="InterPro"/>
</dbReference>
<dbReference type="InterPro" id="IPR011977">
    <property type="entry name" value="Pept_M3B_clade3"/>
</dbReference>
<organism evidence="9 10">
    <name type="scientific">Sporolactobacillus putidus</name>
    <dbReference type="NCBI Taxonomy" id="492735"/>
    <lineage>
        <taxon>Bacteria</taxon>
        <taxon>Bacillati</taxon>
        <taxon>Bacillota</taxon>
        <taxon>Bacilli</taxon>
        <taxon>Bacillales</taxon>
        <taxon>Sporolactobacillaceae</taxon>
        <taxon>Sporolactobacillus</taxon>
    </lineage>
</organism>
<evidence type="ECO:0000259" key="8">
    <source>
        <dbReference type="Pfam" id="PF08439"/>
    </source>
</evidence>
<dbReference type="InterPro" id="IPR042088">
    <property type="entry name" value="OligoPept_F_C"/>
</dbReference>
<name>A0A917W5G2_9BACL</name>
<protein>
    <submittedName>
        <fullName evidence="9">Oligoendopeptidase</fullName>
    </submittedName>
</protein>
<gene>
    <name evidence="9" type="ORF">GCM10007968_30780</name>
</gene>
<dbReference type="Pfam" id="PF01432">
    <property type="entry name" value="Peptidase_M3"/>
    <property type="match status" value="1"/>
</dbReference>
<evidence type="ECO:0000313" key="10">
    <source>
        <dbReference type="Proteomes" id="UP000654670"/>
    </source>
</evidence>
<dbReference type="GO" id="GO:0046872">
    <property type="term" value="F:metal ion binding"/>
    <property type="evidence" value="ECO:0007669"/>
    <property type="project" value="UniProtKB-UniRule"/>
</dbReference>
<feature type="domain" description="Oligopeptidase F N-terminal" evidence="8">
    <location>
        <begin position="117"/>
        <end position="181"/>
    </location>
</feature>
<dbReference type="Gene3D" id="1.20.140.70">
    <property type="entry name" value="Oligopeptidase f, N-terminal domain"/>
    <property type="match status" value="1"/>
</dbReference>
<sequence>MQQLNQKWNMDPIFPGGSASPEFTAFLDQIESDISIFKTAFKNGPGPLKPVDPAHFQKTVHIYEELLKKLGEASAFVECITAQNIKDETALIRSNRLKTLAASFAACDALFEAQLRRITDEDWAALTAGSALDGVRFALQEKRDLSKKKLPPEQEQLISSLAVDGYHAWGSFYYTLVGKIKIPFNHPEKGSELLSVSQANNLLDDPDRAVRKAAFESLETAWSDNAGLFAETLNRVAGFRLSVYEARGWYDFLDEPLDYNRMSRKTLDTMWKTIDEYKPVLVKFLNRKARMLGLQKLAWFDVDAPLSRDSKKISYDEAGDFVVNHFRTFNPKMADFAAQALENRWIEAENRPDKRPGGFCTSFPLSGQSRIFMTFSGTATNTSTIAHELGHAYHQSVMSGLPFLSQQYAMNVAETASTFSEMIVSDAAESAARTREEKIAHLGSKLERCVALLMNIHARFLFETRFYEERKGGTVSVDRLNQLMKEAQKEAYLDALDTYHPTFWASKLHFYITDWPFYNFPYTFGFLFSTGIYVRALKEGTSFAGKYDALLRDTGRMTTEQLAEKHLNADLNAPDFWRSALDYCVRDVDNFLALTD</sequence>
<dbReference type="NCBIfam" id="TIGR02290">
    <property type="entry name" value="M3_fam_3"/>
    <property type="match status" value="1"/>
</dbReference>